<dbReference type="EMBL" id="OE006720">
    <property type="protein sequence ID" value="CAD7462833.1"/>
    <property type="molecule type" value="Genomic_DNA"/>
</dbReference>
<proteinExistence type="predicted"/>
<sequence>MPQVVIGEMLSKTVQAIKGEESQGLYLEERPAALHKHLLREDHLFTPPNFFLFVERRLLVVKGPVSVGKCKAEGLGEGGLFVFARADYKSRLEGLFVFSRADWKVCLCSLEPTGSLFVFSIADWERDSLSLEPSNVANCVSKGKSEVSTGEKCHSTDSPC</sequence>
<organism evidence="1">
    <name type="scientific">Timema tahoe</name>
    <dbReference type="NCBI Taxonomy" id="61484"/>
    <lineage>
        <taxon>Eukaryota</taxon>
        <taxon>Metazoa</taxon>
        <taxon>Ecdysozoa</taxon>
        <taxon>Arthropoda</taxon>
        <taxon>Hexapoda</taxon>
        <taxon>Insecta</taxon>
        <taxon>Pterygota</taxon>
        <taxon>Neoptera</taxon>
        <taxon>Polyneoptera</taxon>
        <taxon>Phasmatodea</taxon>
        <taxon>Timematodea</taxon>
        <taxon>Timematoidea</taxon>
        <taxon>Timematidae</taxon>
        <taxon>Timema</taxon>
    </lineage>
</organism>
<dbReference type="AlphaFoldDB" id="A0A7R9P0F0"/>
<gene>
    <name evidence="1" type="ORF">TTEB3V08_LOCUS10723</name>
</gene>
<reference evidence="1" key="1">
    <citation type="submission" date="2020-11" db="EMBL/GenBank/DDBJ databases">
        <authorList>
            <person name="Tran Van P."/>
        </authorList>
    </citation>
    <scope>NUCLEOTIDE SEQUENCE</scope>
</reference>
<name>A0A7R9P0F0_9NEOP</name>
<protein>
    <submittedName>
        <fullName evidence="1">Uncharacterized protein</fullName>
    </submittedName>
</protein>
<evidence type="ECO:0000313" key="1">
    <source>
        <dbReference type="EMBL" id="CAD7462833.1"/>
    </source>
</evidence>
<accession>A0A7R9P0F0</accession>